<dbReference type="GeneID" id="40074449"/>
<reference evidence="2 3" key="1">
    <citation type="submission" date="2016-12" db="EMBL/GenBank/DDBJ databases">
        <title>Characterization of two jumbo phages RP12 and RP31 infecting the phytopathogen Ralstonia solanacearum.</title>
        <authorList>
            <person name="Kawasaki T."/>
            <person name="Yoshikawa G."/>
            <person name="Ogata H."/>
            <person name="Yamada T."/>
        </authorList>
    </citation>
    <scope>NUCLEOTIDE SEQUENCE [LARGE SCALE GENOMIC DNA]</scope>
    <source>
        <strain evidence="2 3">RP12</strain>
    </source>
</reference>
<organism evidence="2 3">
    <name type="scientific">Ralstonia phage RP12</name>
    <dbReference type="NCBI Taxonomy" id="1923889"/>
    <lineage>
        <taxon>Viruses</taxon>
        <taxon>Duplodnaviria</taxon>
        <taxon>Heunggongvirae</taxon>
        <taxon>Uroviricota</taxon>
        <taxon>Caudoviricetes</taxon>
        <taxon>Chimalliviridae</taxon>
        <taxon>Ripduovirus</taxon>
        <taxon>Ripduovirus RP12</taxon>
    </lineage>
</organism>
<evidence type="ECO:0000313" key="3">
    <source>
        <dbReference type="Proteomes" id="UP000222831"/>
    </source>
</evidence>
<dbReference type="Proteomes" id="UP000222831">
    <property type="component" value="Segment"/>
</dbReference>
<accession>A0A1L7N0N9</accession>
<evidence type="ECO:0000256" key="1">
    <source>
        <dbReference type="SAM" id="MobiDB-lite"/>
    </source>
</evidence>
<name>A0A1L7N0N9_9CAUD</name>
<dbReference type="KEGG" id="vg:40074449"/>
<evidence type="ECO:0008006" key="4">
    <source>
        <dbReference type="Google" id="ProtNLM"/>
    </source>
</evidence>
<protein>
    <recommendedName>
        <fullName evidence="4">GIY-YIG domain-containing protein</fullName>
    </recommendedName>
</protein>
<dbReference type="EMBL" id="AP017924">
    <property type="protein sequence ID" value="BAW19028.1"/>
    <property type="molecule type" value="Genomic_DNA"/>
</dbReference>
<feature type="compositionally biased region" description="Basic and acidic residues" evidence="1">
    <location>
        <begin position="153"/>
        <end position="164"/>
    </location>
</feature>
<dbReference type="RefSeq" id="YP_009598747.1">
    <property type="nucleotide sequence ID" value="NC_041911.1"/>
</dbReference>
<keyword evidence="3" id="KW-1185">Reference proteome</keyword>
<evidence type="ECO:0000313" key="2">
    <source>
        <dbReference type="EMBL" id="BAW19028.1"/>
    </source>
</evidence>
<proteinExistence type="predicted"/>
<feature type="compositionally biased region" description="Basic and acidic residues" evidence="1">
    <location>
        <begin position="132"/>
        <end position="142"/>
    </location>
</feature>
<feature type="region of interest" description="Disordered" evidence="1">
    <location>
        <begin position="128"/>
        <end position="208"/>
    </location>
</feature>
<feature type="compositionally biased region" description="Basic and acidic residues" evidence="1">
    <location>
        <begin position="198"/>
        <end position="208"/>
    </location>
</feature>
<sequence>MIHNRSTDETYFGSGVLGDRLKVHSRLLEGNQHWNHKLQQAFNRDPNFDFIAVPVEGNTVAEARETALVIEQTDIHENWGNPLLLNLAKDVEAPRTGIKVSDETIEKNRQAAAIQWQDPVKREQASQAAKARWQDPEYRERTVTAQNAGKTAMSDEARAAHRESLSVGQRARYERDGGSSTKGQKRSEEFCAQNSQKISEKWQDPEYRERQRQARIGRENIAVRKQVEVNGVVYPSLTAAAKAHGITKQGALGRIASTKNLDWKYIQS</sequence>